<evidence type="ECO:0000256" key="2">
    <source>
        <dbReference type="ARBA" id="ARBA00004123"/>
    </source>
</evidence>
<evidence type="ECO:0000256" key="8">
    <source>
        <dbReference type="ARBA" id="ARBA00023242"/>
    </source>
</evidence>
<evidence type="ECO:0000256" key="5">
    <source>
        <dbReference type="ARBA" id="ARBA00022553"/>
    </source>
</evidence>
<feature type="compositionally biased region" description="Low complexity" evidence="10">
    <location>
        <begin position="114"/>
        <end position="132"/>
    </location>
</feature>
<keyword evidence="7" id="KW-0007">Acetylation</keyword>
<comment type="function">
    <text evidence="1">May be involved in cell cycle regulation.</text>
</comment>
<evidence type="ECO:0000256" key="3">
    <source>
        <dbReference type="ARBA" id="ARBA00011097"/>
    </source>
</evidence>
<reference evidence="11" key="1">
    <citation type="submission" date="2019-08" db="EMBL/GenBank/DDBJ databases">
        <title>The improved chromosome-level genome for the pearl oyster Pinctada fucata martensii using PacBio sequencing and Hi-C.</title>
        <authorList>
            <person name="Zheng Z."/>
        </authorList>
    </citation>
    <scope>NUCLEOTIDE SEQUENCE</scope>
    <source>
        <strain evidence="11">ZZ-2019</strain>
        <tissue evidence="11">Adductor muscle</tissue>
    </source>
</reference>
<evidence type="ECO:0000256" key="9">
    <source>
        <dbReference type="ARBA" id="ARBA00023306"/>
    </source>
</evidence>
<keyword evidence="12" id="KW-1185">Reference proteome</keyword>
<sequence length="201" mass="22233">MSGDFRTDWVTGRADSYSATEKKWQNVTSPLHWANVAVSGNDIDGVPYTPTCDDLDGIPYKPEKRKSSEMGNGEPQEKKKFAMNFGAKAVTAPNPLQDKTAAAKVTPIKMALGQQKPKQQPSVKPKPAKVAQIFNEDSSDEEEEMPPEAKMKMRNIGRETPTAAGPNSFGKGKLGFCDRSKLLEKELKKKMEEVSGDNEWR</sequence>
<proteinExistence type="predicted"/>
<feature type="region of interest" description="Disordered" evidence="10">
    <location>
        <begin position="112"/>
        <end position="149"/>
    </location>
</feature>
<dbReference type="Proteomes" id="UP001186944">
    <property type="component" value="Unassembled WGS sequence"/>
</dbReference>
<dbReference type="Pfam" id="PF15473">
    <property type="entry name" value="PCNP"/>
    <property type="match status" value="1"/>
</dbReference>
<comment type="subunit">
    <text evidence="3">Interacts with UHRF2/NIRF.</text>
</comment>
<dbReference type="GO" id="GO:0005634">
    <property type="term" value="C:nucleus"/>
    <property type="evidence" value="ECO:0007669"/>
    <property type="project" value="UniProtKB-SubCell"/>
</dbReference>
<evidence type="ECO:0000313" key="12">
    <source>
        <dbReference type="Proteomes" id="UP001186944"/>
    </source>
</evidence>
<accession>A0AA88YC33</accession>
<evidence type="ECO:0000256" key="7">
    <source>
        <dbReference type="ARBA" id="ARBA00022990"/>
    </source>
</evidence>
<evidence type="ECO:0000313" key="11">
    <source>
        <dbReference type="EMBL" id="KAK3096978.1"/>
    </source>
</evidence>
<dbReference type="InterPro" id="IPR029169">
    <property type="entry name" value="PCNP"/>
</dbReference>
<evidence type="ECO:0000256" key="1">
    <source>
        <dbReference type="ARBA" id="ARBA00002646"/>
    </source>
</evidence>
<keyword evidence="9" id="KW-0131">Cell cycle</keyword>
<evidence type="ECO:0000256" key="10">
    <source>
        <dbReference type="SAM" id="MobiDB-lite"/>
    </source>
</evidence>
<dbReference type="AlphaFoldDB" id="A0AA88YC33"/>
<organism evidence="11 12">
    <name type="scientific">Pinctada imbricata</name>
    <name type="common">Atlantic pearl-oyster</name>
    <name type="synonym">Pinctada martensii</name>
    <dbReference type="NCBI Taxonomy" id="66713"/>
    <lineage>
        <taxon>Eukaryota</taxon>
        <taxon>Metazoa</taxon>
        <taxon>Spiralia</taxon>
        <taxon>Lophotrochozoa</taxon>
        <taxon>Mollusca</taxon>
        <taxon>Bivalvia</taxon>
        <taxon>Autobranchia</taxon>
        <taxon>Pteriomorphia</taxon>
        <taxon>Pterioida</taxon>
        <taxon>Pterioidea</taxon>
        <taxon>Pteriidae</taxon>
        <taxon>Pinctada</taxon>
    </lineage>
</organism>
<comment type="caution">
    <text evidence="11">The sequence shown here is derived from an EMBL/GenBank/DDBJ whole genome shotgun (WGS) entry which is preliminary data.</text>
</comment>
<evidence type="ECO:0000256" key="4">
    <source>
        <dbReference type="ARBA" id="ARBA00022059"/>
    </source>
</evidence>
<dbReference type="EMBL" id="VSWD01000007">
    <property type="protein sequence ID" value="KAK3096978.1"/>
    <property type="molecule type" value="Genomic_DNA"/>
</dbReference>
<dbReference type="PANTHER" id="PTHR16523">
    <property type="entry name" value="PEST PROTEOLYTIC SIGNAL-CONTAINING NUCLEAR PROTEIN"/>
    <property type="match status" value="1"/>
</dbReference>
<keyword evidence="8" id="KW-0539">Nucleus</keyword>
<protein>
    <recommendedName>
        <fullName evidence="4">PEST proteolytic signal-containing nuclear protein</fullName>
    </recommendedName>
</protein>
<keyword evidence="5" id="KW-0597">Phosphoprotein</keyword>
<dbReference type="GO" id="GO:0043161">
    <property type="term" value="P:proteasome-mediated ubiquitin-dependent protein catabolic process"/>
    <property type="evidence" value="ECO:0007669"/>
    <property type="project" value="TreeGrafter"/>
</dbReference>
<gene>
    <name evidence="11" type="ORF">FSP39_005330</name>
</gene>
<comment type="subcellular location">
    <subcellularLocation>
        <location evidence="2">Nucleus</location>
    </subcellularLocation>
</comment>
<dbReference type="PANTHER" id="PTHR16523:SF6">
    <property type="entry name" value="PEST PROTEOLYTIC SIGNAL-CONTAINING NUCLEAR PROTEIN"/>
    <property type="match status" value="1"/>
</dbReference>
<feature type="compositionally biased region" description="Acidic residues" evidence="10">
    <location>
        <begin position="137"/>
        <end position="146"/>
    </location>
</feature>
<name>A0AA88YC33_PINIB</name>
<feature type="region of interest" description="Disordered" evidence="10">
    <location>
        <begin position="42"/>
        <end position="79"/>
    </location>
</feature>
<evidence type="ECO:0000256" key="6">
    <source>
        <dbReference type="ARBA" id="ARBA00022843"/>
    </source>
</evidence>
<keyword evidence="6" id="KW-0832">Ubl conjugation</keyword>
<dbReference type="GO" id="GO:0016567">
    <property type="term" value="P:protein ubiquitination"/>
    <property type="evidence" value="ECO:0007669"/>
    <property type="project" value="InterPro"/>
</dbReference>